<feature type="transmembrane region" description="Helical" evidence="1">
    <location>
        <begin position="206"/>
        <end position="226"/>
    </location>
</feature>
<evidence type="ECO:0000256" key="1">
    <source>
        <dbReference type="SAM" id="Phobius"/>
    </source>
</evidence>
<organism evidence="2">
    <name type="scientific">Candidatus Electrothrix aestuarii</name>
    <dbReference type="NCBI Taxonomy" id="3062594"/>
    <lineage>
        <taxon>Bacteria</taxon>
        <taxon>Pseudomonadati</taxon>
        <taxon>Thermodesulfobacteriota</taxon>
        <taxon>Desulfobulbia</taxon>
        <taxon>Desulfobulbales</taxon>
        <taxon>Desulfobulbaceae</taxon>
        <taxon>Candidatus Electrothrix</taxon>
    </lineage>
</organism>
<proteinExistence type="predicted"/>
<feature type="transmembrane region" description="Helical" evidence="1">
    <location>
        <begin position="167"/>
        <end position="186"/>
    </location>
</feature>
<reference evidence="2" key="1">
    <citation type="journal article" date="2024" name="Syst. Appl. Microbiol.">
        <title>First single-strain enrichments of Electrothrix cable bacteria, description of E. aestuarii sp. nov. and E. rattekaaiensis sp. nov., and proposal of a cable bacteria taxonomy following the rules of the SeqCode.</title>
        <authorList>
            <person name="Plum-Jensen L.E."/>
            <person name="Schramm A."/>
            <person name="Marshall I.P.G."/>
        </authorList>
    </citation>
    <scope>NUCLEOTIDE SEQUENCE</scope>
    <source>
        <strain evidence="2">Rat1</strain>
    </source>
</reference>
<dbReference type="KEGG" id="eaj:Q3M24_00915"/>
<sequence length="317" mass="36813">MKYSATTITIIFIALFILLDTSLIFSQTNLKLQSGIDKTYKTPFTLNKDNFLRIARVFEKNKDLLNFPTAIVYRVKLEDNRFYETIDKNKVLNDPNTKNHCIDIVIIELKDLRKERETWERDRIASVAFNRSKQMIGVEIFAEERTWSLVFSDEIEPQIERTIGVKTVSSIVIVLFTFSIYFLVMLNLSKVKRKITSFQMKSMIDAIGLCVATMTALVLVFTFTRWNYSFMRLTPHQFIDLFGPKSAFLWGDMKGLYQEHEELIKNIKWVVVIGFVISLTANIIMTSLNRITLKNKDNSSMPTAQKTQTITEPSHEE</sequence>
<protein>
    <submittedName>
        <fullName evidence="2">Uncharacterized protein</fullName>
    </submittedName>
</protein>
<reference evidence="2" key="2">
    <citation type="submission" date="2024-06" db="EMBL/GenBank/DDBJ databases">
        <authorList>
            <person name="Plum-Jensen L.E."/>
            <person name="Schramm A."/>
            <person name="Marshall I.P.G."/>
        </authorList>
    </citation>
    <scope>NUCLEOTIDE SEQUENCE</scope>
    <source>
        <strain evidence="2">Rat1</strain>
    </source>
</reference>
<keyword evidence="1" id="KW-0472">Membrane</keyword>
<evidence type="ECO:0000313" key="2">
    <source>
        <dbReference type="EMBL" id="XCN73346.1"/>
    </source>
</evidence>
<dbReference type="AlphaFoldDB" id="A0AAU8LVZ4"/>
<gene>
    <name evidence="2" type="ORF">Q3M24_00915</name>
</gene>
<name>A0AAU8LVZ4_9BACT</name>
<accession>A0AAU8LVZ4</accession>
<keyword evidence="1" id="KW-0812">Transmembrane</keyword>
<dbReference type="EMBL" id="CP159373">
    <property type="protein sequence ID" value="XCN73346.1"/>
    <property type="molecule type" value="Genomic_DNA"/>
</dbReference>
<feature type="transmembrane region" description="Helical" evidence="1">
    <location>
        <begin position="267"/>
        <end position="288"/>
    </location>
</feature>
<keyword evidence="1" id="KW-1133">Transmembrane helix</keyword>